<organism evidence="1 2">
    <name type="scientific">Pseudomassariella vexata</name>
    <dbReference type="NCBI Taxonomy" id="1141098"/>
    <lineage>
        <taxon>Eukaryota</taxon>
        <taxon>Fungi</taxon>
        <taxon>Dikarya</taxon>
        <taxon>Ascomycota</taxon>
        <taxon>Pezizomycotina</taxon>
        <taxon>Sordariomycetes</taxon>
        <taxon>Xylariomycetidae</taxon>
        <taxon>Amphisphaeriales</taxon>
        <taxon>Pseudomassariaceae</taxon>
        <taxon>Pseudomassariella</taxon>
    </lineage>
</organism>
<reference evidence="1 2" key="1">
    <citation type="submission" date="2016-07" db="EMBL/GenBank/DDBJ databases">
        <title>Pervasive Adenine N6-methylation of Active Genes in Fungi.</title>
        <authorList>
            <consortium name="DOE Joint Genome Institute"/>
            <person name="Mondo S.J."/>
            <person name="Dannebaum R.O."/>
            <person name="Kuo R.C."/>
            <person name="Labutti K."/>
            <person name="Haridas S."/>
            <person name="Kuo A."/>
            <person name="Salamov A."/>
            <person name="Ahrendt S.R."/>
            <person name="Lipzen A."/>
            <person name="Sullivan W."/>
            <person name="Andreopoulos W.B."/>
            <person name="Clum A."/>
            <person name="Lindquist E."/>
            <person name="Daum C."/>
            <person name="Ramamoorthy G.K."/>
            <person name="Gryganskyi A."/>
            <person name="Culley D."/>
            <person name="Magnuson J.K."/>
            <person name="James T.Y."/>
            <person name="O'Malley M.A."/>
            <person name="Stajich J.E."/>
            <person name="Spatafora J.W."/>
            <person name="Visel A."/>
            <person name="Grigoriev I.V."/>
        </authorList>
    </citation>
    <scope>NUCLEOTIDE SEQUENCE [LARGE SCALE GENOMIC DNA]</scope>
    <source>
        <strain evidence="1 2">CBS 129021</strain>
    </source>
</reference>
<keyword evidence="2" id="KW-1185">Reference proteome</keyword>
<evidence type="ECO:0000313" key="1">
    <source>
        <dbReference type="EMBL" id="ORY56149.1"/>
    </source>
</evidence>
<protein>
    <submittedName>
        <fullName evidence="1">Uncharacterized protein</fullName>
    </submittedName>
</protein>
<dbReference type="Proteomes" id="UP000193689">
    <property type="component" value="Unassembled WGS sequence"/>
</dbReference>
<gene>
    <name evidence="1" type="ORF">BCR38DRAFT_120871</name>
</gene>
<proteinExistence type="predicted"/>
<dbReference type="GeneID" id="63769683"/>
<evidence type="ECO:0000313" key="2">
    <source>
        <dbReference type="Proteomes" id="UP000193689"/>
    </source>
</evidence>
<dbReference type="OrthoDB" id="3473305at2759"/>
<dbReference type="RefSeq" id="XP_040709995.1">
    <property type="nucleotide sequence ID" value="XM_040853471.1"/>
</dbReference>
<dbReference type="InParanoid" id="A0A1Y2DA67"/>
<comment type="caution">
    <text evidence="1">The sequence shown here is derived from an EMBL/GenBank/DDBJ whole genome shotgun (WGS) entry which is preliminary data.</text>
</comment>
<dbReference type="EMBL" id="MCFJ01000024">
    <property type="protein sequence ID" value="ORY56149.1"/>
    <property type="molecule type" value="Genomic_DNA"/>
</dbReference>
<accession>A0A1Y2DA67</accession>
<name>A0A1Y2DA67_9PEZI</name>
<sequence>MVWEWALPGDVPEVYMLKPYLVRPNVALPTVNTGFSATGHVCREAREIALKRTQMCGSQEAEAITQLELDILYIGALDFFTVFSRPEFFYGDLVQKLQHIAVDIVLISNHNQIPNTFRFLHSLKTLTVLFSEARGFDTAGEELHLSHPIR</sequence>
<dbReference type="AlphaFoldDB" id="A0A1Y2DA67"/>